<feature type="compositionally biased region" description="Polar residues" evidence="14">
    <location>
        <begin position="23"/>
        <end position="35"/>
    </location>
</feature>
<reference evidence="17" key="2">
    <citation type="submission" date="2025-08" db="UniProtKB">
        <authorList>
            <consortium name="Ensembl"/>
        </authorList>
    </citation>
    <scope>IDENTIFICATION</scope>
</reference>
<dbReference type="EMBL" id="AFYH01043095">
    <property type="status" value="NOT_ANNOTATED_CDS"/>
    <property type="molecule type" value="Genomic_DNA"/>
</dbReference>
<evidence type="ECO:0000256" key="15">
    <source>
        <dbReference type="SAM" id="Phobius"/>
    </source>
</evidence>
<feature type="repeat" description="ANK" evidence="13">
    <location>
        <begin position="497"/>
        <end position="522"/>
    </location>
</feature>
<dbReference type="PANTHER" id="PTHR47143">
    <property type="entry name" value="TRANSIENT RECEPTOR POTENTIAL CATION CHANNEL PROTEIN PAINLESS"/>
    <property type="match status" value="1"/>
</dbReference>
<dbReference type="PROSITE" id="PS50088">
    <property type="entry name" value="ANK_REPEAT"/>
    <property type="match status" value="7"/>
</dbReference>
<gene>
    <name evidence="17" type="primary">TRPA1</name>
</gene>
<keyword evidence="2" id="KW-0813">Transport</keyword>
<keyword evidence="18" id="KW-1185">Reference proteome</keyword>
<feature type="repeat" description="ANK" evidence="13">
    <location>
        <begin position="563"/>
        <end position="595"/>
    </location>
</feature>
<dbReference type="EMBL" id="AFYH01043090">
    <property type="status" value="NOT_ANNOTATED_CDS"/>
    <property type="molecule type" value="Genomic_DNA"/>
</dbReference>
<protein>
    <submittedName>
        <fullName evidence="17">Transient receptor potential cation channel subfamily A member 1</fullName>
    </submittedName>
</protein>
<evidence type="ECO:0000313" key="17">
    <source>
        <dbReference type="Ensembl" id="ENSLACP00000014796.1"/>
    </source>
</evidence>
<dbReference type="Gene3D" id="1.25.40.20">
    <property type="entry name" value="Ankyrin repeat-containing domain"/>
    <property type="match status" value="5"/>
</dbReference>
<proteinExistence type="predicted"/>
<evidence type="ECO:0000256" key="5">
    <source>
        <dbReference type="ARBA" id="ARBA00022737"/>
    </source>
</evidence>
<evidence type="ECO:0000256" key="13">
    <source>
        <dbReference type="PROSITE-ProRule" id="PRU00023"/>
    </source>
</evidence>
<dbReference type="Pfam" id="PF00023">
    <property type="entry name" value="Ank"/>
    <property type="match status" value="1"/>
</dbReference>
<dbReference type="EMBL" id="AFYH01043098">
    <property type="status" value="NOT_ANNOTATED_CDS"/>
    <property type="molecule type" value="Genomic_DNA"/>
</dbReference>
<dbReference type="SUPFAM" id="SSF48403">
    <property type="entry name" value="Ankyrin repeat"/>
    <property type="match status" value="2"/>
</dbReference>
<evidence type="ECO:0000256" key="14">
    <source>
        <dbReference type="SAM" id="MobiDB-lite"/>
    </source>
</evidence>
<dbReference type="InterPro" id="IPR036770">
    <property type="entry name" value="Ankyrin_rpt-contain_sf"/>
</dbReference>
<feature type="transmembrane region" description="Helical" evidence="15">
    <location>
        <begin position="820"/>
        <end position="839"/>
    </location>
</feature>
<sequence length="1138" mass="129171">TMKEQDHCSGKMSKGCSLKELKPNQNSSESFYTSVSKEDETKENVGEDIFQLISDGNITAVQNIIMKNSDCLSKLDKLNATPLHYAAGDGNLEIMQMIMDDAEYEVLNVMDCNGNTPLHWATEKNQIESVKMLLDRGANPNILNSAVESPLHLAIKLSHNEMVEVLLSYHNTDVNLGGELENTPLILACWIDNHGAVRILFDHGALLCKPNRFKIYAIHVAAFAGSKTSMELLLTKGEELGYTREKQINFIDKSLNSPLHLAIHGGNIETIKCCIDNGANLELQENNKSMALHLACSQGAIETVKLILLSYSGKKDLVNIPDGIMQTPLHRAAVFDHYEVVDYLLSKGANIDSVDCELRSALLLATSCGAWKTVNLLVSKGVNTKLKDKSGCNFLHLVALQPRGLKNLNEEVLQSNCIKELLNDVDNDGCTPLHYACKQGVSDSVNNMIGLKVCVLSKTKNKRSALHFAAAYGRFHTCRNLLQNMSDTRLLNEGDEKGMTPLHMAAENGHAKVVQLLLKKGALTLCDFKEYTSLHYAALGGYTQTMQVLLDTHLKLMDETEEEGNTALHLAAREGHTSAVCLLLAKGAKITLNKSNASFLHEAVHHGRKDVTHAIIFSERWHEAIMSFDFTSDNGCSLLDMIAYLPEAYRWVLDRSMNESSEDKRSPNFFIEYDFRYLQVPLYMKEMTKENKALHFEPLICMNNMVRFKRMELLTHPVCREYLRMKWIAYGIKAHVINLAVYLLGLLPLTALIVYPREFTMLTARYPSALNVLCVFLAQVPHFVTVCMFIVLFMSLFGVCKELVQLFQQRWKYLMDCSNLLDWSIIVFNILFVVPMLFGNFNGCHWEFGSIAVFLSWVNLLLYFQRFEQCGIYVVMFWEILKTLFRIVLLFFFLILAFGLTFYALMNSQVAYSSPVFSTIRVFTMMLGEINYQDSFLIPLMENKMAYPGLTFIMLIVFVLLMPILLMNLLIGLAVGDIAEVQRNASLKRIAMQIQLHTSLENKLPLWFLKRVDQLTLKVYPNRSRFCGLGRRKAIYFIGGEWRLLPRKLPAYSDVSVLELELKKQKYRLKDMSALLHKQHELIKLIIQKMEIVSETEDQDDQDLSQYSKAKSMTRFQWGWSISALLTFNTKICYSDVV</sequence>
<dbReference type="EMBL" id="AFYH01043094">
    <property type="status" value="NOT_ANNOTATED_CDS"/>
    <property type="molecule type" value="Genomic_DNA"/>
</dbReference>
<feature type="transmembrane region" description="Helical" evidence="15">
    <location>
        <begin position="952"/>
        <end position="975"/>
    </location>
</feature>
<evidence type="ECO:0000256" key="8">
    <source>
        <dbReference type="ARBA" id="ARBA00023065"/>
    </source>
</evidence>
<feature type="transmembrane region" description="Helical" evidence="15">
    <location>
        <begin position="884"/>
        <end position="906"/>
    </location>
</feature>
<evidence type="ECO:0000256" key="2">
    <source>
        <dbReference type="ARBA" id="ARBA00022448"/>
    </source>
</evidence>
<keyword evidence="4 15" id="KW-0812">Transmembrane</keyword>
<feature type="repeat" description="ANK" evidence="13">
    <location>
        <begin position="324"/>
        <end position="356"/>
    </location>
</feature>
<dbReference type="InterPro" id="IPR005821">
    <property type="entry name" value="Ion_trans_dom"/>
</dbReference>
<dbReference type="PROSITE" id="PS50297">
    <property type="entry name" value="ANK_REP_REGION"/>
    <property type="match status" value="6"/>
</dbReference>
<evidence type="ECO:0000256" key="1">
    <source>
        <dbReference type="ARBA" id="ARBA00004141"/>
    </source>
</evidence>
<evidence type="ECO:0000256" key="12">
    <source>
        <dbReference type="ARBA" id="ARBA00036634"/>
    </source>
</evidence>
<comment type="catalytic activity">
    <reaction evidence="12">
        <text>Ca(2+)(in) = Ca(2+)(out)</text>
        <dbReference type="Rhea" id="RHEA:29671"/>
        <dbReference type="ChEBI" id="CHEBI:29108"/>
    </reaction>
</comment>
<keyword evidence="8" id="KW-0406">Ion transport</keyword>
<organism evidence="17 18">
    <name type="scientific">Latimeria chalumnae</name>
    <name type="common">Coelacanth</name>
    <dbReference type="NCBI Taxonomy" id="7897"/>
    <lineage>
        <taxon>Eukaryota</taxon>
        <taxon>Metazoa</taxon>
        <taxon>Chordata</taxon>
        <taxon>Craniata</taxon>
        <taxon>Vertebrata</taxon>
        <taxon>Euteleostomi</taxon>
        <taxon>Coelacanthiformes</taxon>
        <taxon>Coelacanthidae</taxon>
        <taxon>Latimeria</taxon>
    </lineage>
</organism>
<feature type="transmembrane region" description="Helical" evidence="15">
    <location>
        <begin position="845"/>
        <end position="864"/>
    </location>
</feature>
<reference evidence="17" key="3">
    <citation type="submission" date="2025-09" db="UniProtKB">
        <authorList>
            <consortium name="Ensembl"/>
        </authorList>
    </citation>
    <scope>IDENTIFICATION</scope>
</reference>
<feature type="transmembrane region" description="Helical" evidence="15">
    <location>
        <begin position="734"/>
        <end position="755"/>
    </location>
</feature>
<evidence type="ECO:0000256" key="6">
    <source>
        <dbReference type="ARBA" id="ARBA00022989"/>
    </source>
</evidence>
<dbReference type="InterPro" id="IPR002110">
    <property type="entry name" value="Ankyrin_rpt"/>
</dbReference>
<feature type="repeat" description="ANK" evidence="13">
    <location>
        <begin position="113"/>
        <end position="145"/>
    </location>
</feature>
<keyword evidence="9 15" id="KW-0472">Membrane</keyword>
<dbReference type="STRING" id="7897.ENSLACP00000014796"/>
<feature type="repeat" description="ANK" evidence="13">
    <location>
        <begin position="461"/>
        <end position="493"/>
    </location>
</feature>
<dbReference type="EMBL" id="AFYH01043092">
    <property type="status" value="NOT_ANNOTATED_CDS"/>
    <property type="molecule type" value="Genomic_DNA"/>
</dbReference>
<dbReference type="InParanoid" id="H3AYS5"/>
<name>H3AYS5_LATCH</name>
<dbReference type="GO" id="GO:0005216">
    <property type="term" value="F:monoatomic ion channel activity"/>
    <property type="evidence" value="ECO:0007669"/>
    <property type="project" value="InterPro"/>
</dbReference>
<dbReference type="SMART" id="SM00248">
    <property type="entry name" value="ANK"/>
    <property type="match status" value="15"/>
</dbReference>
<reference evidence="18" key="1">
    <citation type="submission" date="2011-08" db="EMBL/GenBank/DDBJ databases">
        <title>The draft genome of Latimeria chalumnae.</title>
        <authorList>
            <person name="Di Palma F."/>
            <person name="Alfoldi J."/>
            <person name="Johnson J."/>
            <person name="Berlin A."/>
            <person name="Gnerre S."/>
            <person name="Jaffe D."/>
            <person name="MacCallum I."/>
            <person name="Young S."/>
            <person name="Walker B.J."/>
            <person name="Lander E."/>
            <person name="Lindblad-Toh K."/>
        </authorList>
    </citation>
    <scope>NUCLEOTIDE SEQUENCE [LARGE SCALE GENOMIC DNA]</scope>
    <source>
        <strain evidence="18">Wild caught</strain>
    </source>
</reference>
<feature type="repeat" description="ANK" evidence="13">
    <location>
        <begin position="254"/>
        <end position="286"/>
    </location>
</feature>
<dbReference type="eggNOG" id="KOG0510">
    <property type="taxonomic scope" value="Eukaryota"/>
</dbReference>
<feature type="region of interest" description="Disordered" evidence="14">
    <location>
        <begin position="1"/>
        <end position="39"/>
    </location>
</feature>
<keyword evidence="3" id="KW-0716">Sensory transduction</keyword>
<dbReference type="Pfam" id="PF12796">
    <property type="entry name" value="Ank_2"/>
    <property type="match status" value="5"/>
</dbReference>
<dbReference type="GO" id="GO:1902495">
    <property type="term" value="C:transmembrane transporter complex"/>
    <property type="evidence" value="ECO:0007669"/>
    <property type="project" value="TreeGrafter"/>
</dbReference>
<evidence type="ECO:0000256" key="4">
    <source>
        <dbReference type="ARBA" id="ARBA00022692"/>
    </source>
</evidence>
<feature type="transmembrane region" description="Helical" evidence="15">
    <location>
        <begin position="775"/>
        <end position="799"/>
    </location>
</feature>
<keyword evidence="7 13" id="KW-0040">ANK repeat</keyword>
<dbReference type="InterPro" id="IPR052076">
    <property type="entry name" value="TRP_cation_channel"/>
</dbReference>
<dbReference type="HOGENOM" id="CLU_006750_0_0_1"/>
<feature type="repeat" description="ANK" evidence="13">
    <location>
        <begin position="78"/>
        <end position="100"/>
    </location>
</feature>
<dbReference type="PANTHER" id="PTHR47143:SF1">
    <property type="entry name" value="ION_TRANS DOMAIN-CONTAINING PROTEIN"/>
    <property type="match status" value="1"/>
</dbReference>
<dbReference type="EMBL" id="AFYH01043091">
    <property type="status" value="NOT_ANNOTATED_CDS"/>
    <property type="molecule type" value="Genomic_DNA"/>
</dbReference>
<dbReference type="Pfam" id="PF00520">
    <property type="entry name" value="Ion_trans"/>
    <property type="match status" value="1"/>
</dbReference>
<feature type="domain" description="Ion transport" evidence="16">
    <location>
        <begin position="751"/>
        <end position="985"/>
    </location>
</feature>
<keyword evidence="10" id="KW-0325">Glycoprotein</keyword>
<dbReference type="EMBL" id="AFYH01043089">
    <property type="status" value="NOT_ANNOTATED_CDS"/>
    <property type="molecule type" value="Genomic_DNA"/>
</dbReference>
<dbReference type="AlphaFoldDB" id="H3AYS5"/>
<dbReference type="GeneTree" id="ENSGT00940000156118"/>
<evidence type="ECO:0000259" key="16">
    <source>
        <dbReference type="Pfam" id="PF00520"/>
    </source>
</evidence>
<dbReference type="Ensembl" id="ENSLACT00000014899.1">
    <property type="protein sequence ID" value="ENSLACP00000014796.1"/>
    <property type="gene ID" value="ENSLACG00000013023.1"/>
</dbReference>
<evidence type="ECO:0000256" key="3">
    <source>
        <dbReference type="ARBA" id="ARBA00022606"/>
    </source>
</evidence>
<evidence type="ECO:0000256" key="7">
    <source>
        <dbReference type="ARBA" id="ARBA00023043"/>
    </source>
</evidence>
<evidence type="ECO:0000313" key="18">
    <source>
        <dbReference type="Proteomes" id="UP000008672"/>
    </source>
</evidence>
<dbReference type="Proteomes" id="UP000008672">
    <property type="component" value="Unassembled WGS sequence"/>
</dbReference>
<dbReference type="PRINTS" id="PR01415">
    <property type="entry name" value="ANKYRIN"/>
</dbReference>
<dbReference type="EMBL" id="AFYH01043097">
    <property type="status" value="NOT_ANNOTATED_CDS"/>
    <property type="molecule type" value="Genomic_DNA"/>
</dbReference>
<dbReference type="FunCoup" id="H3AYS5">
    <property type="interactions" value="503"/>
</dbReference>
<dbReference type="OMA" id="HWATEKN"/>
<evidence type="ECO:0000256" key="9">
    <source>
        <dbReference type="ARBA" id="ARBA00023136"/>
    </source>
</evidence>
<accession>H3AYS5</accession>
<dbReference type="EMBL" id="AFYH01043096">
    <property type="status" value="NOT_ANNOTATED_CDS"/>
    <property type="molecule type" value="Genomic_DNA"/>
</dbReference>
<comment type="subcellular location">
    <subcellularLocation>
        <location evidence="1">Membrane</location>
        <topology evidence="1">Multi-pass membrane protein</topology>
    </subcellularLocation>
</comment>
<evidence type="ECO:0000256" key="11">
    <source>
        <dbReference type="ARBA" id="ARBA00023303"/>
    </source>
</evidence>
<evidence type="ECO:0000256" key="10">
    <source>
        <dbReference type="ARBA" id="ARBA00023180"/>
    </source>
</evidence>
<keyword evidence="5" id="KW-0677">Repeat</keyword>
<keyword evidence="11" id="KW-0407">Ion channel</keyword>
<dbReference type="EMBL" id="AFYH01043093">
    <property type="status" value="NOT_ANNOTATED_CDS"/>
    <property type="molecule type" value="Genomic_DNA"/>
</dbReference>
<keyword evidence="6 15" id="KW-1133">Transmembrane helix</keyword>